<evidence type="ECO:0000256" key="7">
    <source>
        <dbReference type="ARBA" id="ARBA00023014"/>
    </source>
</evidence>
<dbReference type="GO" id="GO:0046872">
    <property type="term" value="F:metal ion binding"/>
    <property type="evidence" value="ECO:0007669"/>
    <property type="project" value="UniProtKB-KW"/>
</dbReference>
<dbReference type="SMART" id="SM00729">
    <property type="entry name" value="Elp3"/>
    <property type="match status" value="1"/>
</dbReference>
<keyword evidence="2" id="KW-0489">Methyltransferase</keyword>
<dbReference type="InterPro" id="IPR051198">
    <property type="entry name" value="BchE-like"/>
</dbReference>
<sequence length="584" mass="66299">MNRVFKLVLIKPSHYDDDGYVIRWFRSMIPSNSLASLYGLARDADERHVLGEDVSIEISAIDETNTRVDVPALIKSFKDNGNFGMVGLVGVQSNQYPRALDLARPFRDAGIPVVMGGFHVSGCLAMLPDKNVDLQKAEDLGVSLFAGEAEDRLDRVLVDAARGTLEPLYNYMNDLPSIEGTPPPFLPASYVTKTLGGNTSFDAGRGCPFQCSFCTIINVQGRKSRRRSPDDIEKLIRDNLAQGIHNYFITDDNFARNRDWEIILDRIIQMREQEGLWIGLMVQVDTLCHKIPNFIEKCKRAGVSRVFIGLENINPDNLMGAKKRQNKITEYRSMLLAWKGQGIITYAGYILGFPADTAESIRRDIQIVQRELPLDILEFFFLTPLPGSEDHQTLFRKGVAMDADLNKYDLEHAVTAHPKMSQTEWEEIYKEAWSLYYTPEHMLTVLKRAAATGVRTKSIGKLLIWFSTSVAIEKVHPLQGGVIRFRNRHDRRPNMPVESPLLFYPREAWNLVAKTTKLVFLLWRLERQRRAIEADPNRKSYTDAALTPVSEGDEETLELFTQNDAAKHAVQHAHRIDELTHRVA</sequence>
<dbReference type="InterPro" id="IPR023404">
    <property type="entry name" value="rSAM_horseshoe"/>
</dbReference>
<dbReference type="InterPro" id="IPR034466">
    <property type="entry name" value="Methyltransferase_Class_B"/>
</dbReference>
<dbReference type="PANTHER" id="PTHR43409:SF7">
    <property type="entry name" value="BLL1977 PROTEIN"/>
    <property type="match status" value="1"/>
</dbReference>
<dbReference type="GO" id="GO:0051539">
    <property type="term" value="F:4 iron, 4 sulfur cluster binding"/>
    <property type="evidence" value="ECO:0007669"/>
    <property type="project" value="UniProtKB-KW"/>
</dbReference>
<dbReference type="PANTHER" id="PTHR43409">
    <property type="entry name" value="ANAEROBIC MAGNESIUM-PROTOPORPHYRIN IX MONOMETHYL ESTER CYCLASE-RELATED"/>
    <property type="match status" value="1"/>
</dbReference>
<dbReference type="SFLD" id="SFLDG01123">
    <property type="entry name" value="methyltransferase_(Class_B)"/>
    <property type="match status" value="1"/>
</dbReference>
<accession>A0A840AHC8</accession>
<dbReference type="SFLD" id="SFLDS00029">
    <property type="entry name" value="Radical_SAM"/>
    <property type="match status" value="1"/>
</dbReference>
<proteinExistence type="predicted"/>
<keyword evidence="6" id="KW-0408">Iron</keyword>
<dbReference type="CDD" id="cd01335">
    <property type="entry name" value="Radical_SAM"/>
    <property type="match status" value="1"/>
</dbReference>
<dbReference type="GO" id="GO:0005829">
    <property type="term" value="C:cytosol"/>
    <property type="evidence" value="ECO:0007669"/>
    <property type="project" value="TreeGrafter"/>
</dbReference>
<evidence type="ECO:0000256" key="5">
    <source>
        <dbReference type="ARBA" id="ARBA00022723"/>
    </source>
</evidence>
<dbReference type="Proteomes" id="UP000553963">
    <property type="component" value="Unassembled WGS sequence"/>
</dbReference>
<evidence type="ECO:0000256" key="4">
    <source>
        <dbReference type="ARBA" id="ARBA00022691"/>
    </source>
</evidence>
<dbReference type="InterPro" id="IPR058240">
    <property type="entry name" value="rSAM_sf"/>
</dbReference>
<evidence type="ECO:0000256" key="2">
    <source>
        <dbReference type="ARBA" id="ARBA00022603"/>
    </source>
</evidence>
<comment type="caution">
    <text evidence="9">The sequence shown here is derived from an EMBL/GenBank/DDBJ whole genome shotgun (WGS) entry which is preliminary data.</text>
</comment>
<name>A0A840AHC8_9HYPH</name>
<evidence type="ECO:0000313" key="10">
    <source>
        <dbReference type="Proteomes" id="UP000553963"/>
    </source>
</evidence>
<evidence type="ECO:0000256" key="6">
    <source>
        <dbReference type="ARBA" id="ARBA00023004"/>
    </source>
</evidence>
<dbReference type="GO" id="GO:0003824">
    <property type="term" value="F:catalytic activity"/>
    <property type="evidence" value="ECO:0007669"/>
    <property type="project" value="InterPro"/>
</dbReference>
<dbReference type="Gene3D" id="3.80.30.20">
    <property type="entry name" value="tm_1862 like domain"/>
    <property type="match status" value="1"/>
</dbReference>
<dbReference type="RefSeq" id="WP_183397373.1">
    <property type="nucleotide sequence ID" value="NZ_JACIDS010000001.1"/>
</dbReference>
<feature type="domain" description="Radical SAM core" evidence="8">
    <location>
        <begin position="193"/>
        <end position="424"/>
    </location>
</feature>
<organism evidence="9 10">
    <name type="scientific">Kaistia hirudinis</name>
    <dbReference type="NCBI Taxonomy" id="1293440"/>
    <lineage>
        <taxon>Bacteria</taxon>
        <taxon>Pseudomonadati</taxon>
        <taxon>Pseudomonadota</taxon>
        <taxon>Alphaproteobacteria</taxon>
        <taxon>Hyphomicrobiales</taxon>
        <taxon>Kaistiaceae</taxon>
        <taxon>Kaistia</taxon>
    </lineage>
</organism>
<evidence type="ECO:0000259" key="8">
    <source>
        <dbReference type="PROSITE" id="PS51918"/>
    </source>
</evidence>
<dbReference type="InterPro" id="IPR007197">
    <property type="entry name" value="rSAM"/>
</dbReference>
<evidence type="ECO:0000313" key="9">
    <source>
        <dbReference type="EMBL" id="MBB3929749.1"/>
    </source>
</evidence>
<dbReference type="SFLD" id="SFLDG01082">
    <property type="entry name" value="B12-binding_domain_containing"/>
    <property type="match status" value="1"/>
</dbReference>
<keyword evidence="4" id="KW-0949">S-adenosyl-L-methionine</keyword>
<dbReference type="PROSITE" id="PS51918">
    <property type="entry name" value="RADICAL_SAM"/>
    <property type="match status" value="1"/>
</dbReference>
<protein>
    <submittedName>
        <fullName evidence="9">Radical SAM superfamily enzyme YgiQ (UPF0313 family)</fullName>
    </submittedName>
</protein>
<keyword evidence="3" id="KW-0808">Transferase</keyword>
<keyword evidence="10" id="KW-1185">Reference proteome</keyword>
<gene>
    <name evidence="9" type="ORF">GGR25_000768</name>
</gene>
<dbReference type="SUPFAM" id="SSF102114">
    <property type="entry name" value="Radical SAM enzymes"/>
    <property type="match status" value="1"/>
</dbReference>
<keyword evidence="7" id="KW-0411">Iron-sulfur</keyword>
<dbReference type="Pfam" id="PF04055">
    <property type="entry name" value="Radical_SAM"/>
    <property type="match status" value="1"/>
</dbReference>
<dbReference type="AlphaFoldDB" id="A0A840AHC8"/>
<keyword evidence="5" id="KW-0479">Metal-binding</keyword>
<comment type="cofactor">
    <cofactor evidence="1">
        <name>[4Fe-4S] cluster</name>
        <dbReference type="ChEBI" id="CHEBI:49883"/>
    </cofactor>
</comment>
<dbReference type="EMBL" id="JACIDS010000001">
    <property type="protein sequence ID" value="MBB3929749.1"/>
    <property type="molecule type" value="Genomic_DNA"/>
</dbReference>
<evidence type="ECO:0000256" key="3">
    <source>
        <dbReference type="ARBA" id="ARBA00022679"/>
    </source>
</evidence>
<reference evidence="9 10" key="1">
    <citation type="submission" date="2020-08" db="EMBL/GenBank/DDBJ databases">
        <title>Genomic Encyclopedia of Type Strains, Phase IV (KMG-IV): sequencing the most valuable type-strain genomes for metagenomic binning, comparative biology and taxonomic classification.</title>
        <authorList>
            <person name="Goeker M."/>
        </authorList>
    </citation>
    <scope>NUCLEOTIDE SEQUENCE [LARGE SCALE GENOMIC DNA]</scope>
    <source>
        <strain evidence="9 10">DSM 25966</strain>
    </source>
</reference>
<evidence type="ECO:0000256" key="1">
    <source>
        <dbReference type="ARBA" id="ARBA00001966"/>
    </source>
</evidence>
<dbReference type="InterPro" id="IPR006638">
    <property type="entry name" value="Elp3/MiaA/NifB-like_rSAM"/>
</dbReference>